<dbReference type="AlphaFoldDB" id="A0AAV2DAR7"/>
<gene>
    <name evidence="1" type="ORF">LTRI10_LOCUS12870</name>
</gene>
<organism evidence="1 2">
    <name type="scientific">Linum trigynum</name>
    <dbReference type="NCBI Taxonomy" id="586398"/>
    <lineage>
        <taxon>Eukaryota</taxon>
        <taxon>Viridiplantae</taxon>
        <taxon>Streptophyta</taxon>
        <taxon>Embryophyta</taxon>
        <taxon>Tracheophyta</taxon>
        <taxon>Spermatophyta</taxon>
        <taxon>Magnoliopsida</taxon>
        <taxon>eudicotyledons</taxon>
        <taxon>Gunneridae</taxon>
        <taxon>Pentapetalae</taxon>
        <taxon>rosids</taxon>
        <taxon>fabids</taxon>
        <taxon>Malpighiales</taxon>
        <taxon>Linaceae</taxon>
        <taxon>Linum</taxon>
    </lineage>
</organism>
<evidence type="ECO:0000313" key="1">
    <source>
        <dbReference type="EMBL" id="CAL1370766.1"/>
    </source>
</evidence>
<name>A0AAV2DAR7_9ROSI</name>
<protein>
    <submittedName>
        <fullName evidence="1">Uncharacterized protein</fullName>
    </submittedName>
</protein>
<reference evidence="1 2" key="1">
    <citation type="submission" date="2024-04" db="EMBL/GenBank/DDBJ databases">
        <authorList>
            <person name="Fracassetti M."/>
        </authorList>
    </citation>
    <scope>NUCLEOTIDE SEQUENCE [LARGE SCALE GENOMIC DNA]</scope>
</reference>
<proteinExistence type="predicted"/>
<accession>A0AAV2DAR7</accession>
<keyword evidence="2" id="KW-1185">Reference proteome</keyword>
<sequence>MGTCTSAKDSVAPGGDSAAGGCLPGSGSLGGIAGGGEAETGAWWRAARVRFESRGRRSSLSQVGPSTSPCSGIGGGNLIGIRCKCVG</sequence>
<evidence type="ECO:0000313" key="2">
    <source>
        <dbReference type="Proteomes" id="UP001497516"/>
    </source>
</evidence>
<dbReference type="EMBL" id="OZ034815">
    <property type="protein sequence ID" value="CAL1370766.1"/>
    <property type="molecule type" value="Genomic_DNA"/>
</dbReference>
<dbReference type="Proteomes" id="UP001497516">
    <property type="component" value="Chromosome 2"/>
</dbReference>